<reference evidence="3" key="3">
    <citation type="submission" date="2020-02" db="EMBL/GenBank/DDBJ databases">
        <authorList>
            <person name="Matsumoto Y."/>
            <person name="Kinjo T."/>
            <person name="Motooka D."/>
            <person name="Nabeya D."/>
            <person name="Jung N."/>
            <person name="Uechi K."/>
            <person name="Horii T."/>
            <person name="Iida T."/>
            <person name="Fujita J."/>
            <person name="Nakamura S."/>
        </authorList>
    </citation>
    <scope>NUCLEOTIDE SEQUENCE</scope>
    <source>
        <strain evidence="3">JCM 12687</strain>
        <plasmid evidence="3">pJCM12687</plasmid>
    </source>
</reference>
<keyword evidence="6" id="KW-1185">Reference proteome</keyword>
<evidence type="ECO:0000313" key="3">
    <source>
        <dbReference type="EMBL" id="BBZ15382.1"/>
    </source>
</evidence>
<evidence type="ECO:0000259" key="1">
    <source>
        <dbReference type="Pfam" id="PF00557"/>
    </source>
</evidence>
<dbReference type="SUPFAM" id="SSF53092">
    <property type="entry name" value="Creatinase/prolidase N-terminal domain"/>
    <property type="match status" value="1"/>
</dbReference>
<dbReference type="SUPFAM" id="SSF55920">
    <property type="entry name" value="Creatinase/aminopeptidase"/>
    <property type="match status" value="1"/>
</dbReference>
<dbReference type="Pfam" id="PF01321">
    <property type="entry name" value="Creatinase_N"/>
    <property type="match status" value="1"/>
</dbReference>
<dbReference type="CDD" id="cd01066">
    <property type="entry name" value="APP_MetAP"/>
    <property type="match status" value="1"/>
</dbReference>
<evidence type="ECO:0000313" key="6">
    <source>
        <dbReference type="Proteomes" id="UP000467379"/>
    </source>
</evidence>
<dbReference type="Gene3D" id="3.40.350.10">
    <property type="entry name" value="Creatinase/prolidase N-terminal domain"/>
    <property type="match status" value="1"/>
</dbReference>
<accession>A0A7I7WEP5</accession>
<dbReference type="RefSeq" id="WP_083133735.1">
    <property type="nucleotide sequence ID" value="NZ_AP022607.1"/>
</dbReference>
<dbReference type="InterPro" id="IPR050659">
    <property type="entry name" value="Peptidase_M24B"/>
</dbReference>
<feature type="domain" description="Creatinase N-terminal" evidence="2">
    <location>
        <begin position="30"/>
        <end position="145"/>
    </location>
</feature>
<dbReference type="InterPro" id="IPR029149">
    <property type="entry name" value="Creatin/AminoP/Spt16_N"/>
</dbReference>
<dbReference type="Proteomes" id="UP000467379">
    <property type="component" value="Plasmid pJCM12687"/>
</dbReference>
<reference evidence="4 5" key="1">
    <citation type="submission" date="2016-12" db="EMBL/GenBank/DDBJ databases">
        <title>The new phylogeny of genus Mycobacterium.</title>
        <authorList>
            <person name="Tortoli E."/>
            <person name="Trovato A."/>
            <person name="Cirillo D.M."/>
        </authorList>
    </citation>
    <scope>NUCLEOTIDE SEQUENCE [LARGE SCALE GENOMIC DNA]</scope>
    <source>
        <strain evidence="4 5">DSM 44624</strain>
    </source>
</reference>
<dbReference type="InterPro" id="IPR000587">
    <property type="entry name" value="Creatinase_N"/>
</dbReference>
<proteinExistence type="predicted"/>
<dbReference type="Pfam" id="PF00557">
    <property type="entry name" value="Peptidase_M24"/>
    <property type="match status" value="1"/>
</dbReference>
<protein>
    <submittedName>
        <fullName evidence="4">Peptidase</fullName>
    </submittedName>
</protein>
<keyword evidence="3" id="KW-0614">Plasmid</keyword>
<reference evidence="3 6" key="2">
    <citation type="journal article" date="2019" name="Emerg. Microbes Infect.">
        <title>Comprehensive subspecies identification of 175 nontuberculous mycobacteria species based on 7547 genomic profiles.</title>
        <authorList>
            <person name="Matsumoto Y."/>
            <person name="Kinjo T."/>
            <person name="Motooka D."/>
            <person name="Nabeya D."/>
            <person name="Jung N."/>
            <person name="Uechi K."/>
            <person name="Horii T."/>
            <person name="Iida T."/>
            <person name="Fujita J."/>
            <person name="Nakamura S."/>
        </authorList>
    </citation>
    <scope>NUCLEOTIDE SEQUENCE [LARGE SCALE GENOMIC DNA]</scope>
    <source>
        <strain evidence="3 6">JCM 12687</strain>
        <plasmid evidence="3">pJCM12687</plasmid>
    </source>
</reference>
<dbReference type="OrthoDB" id="9803194at2"/>
<evidence type="ECO:0000259" key="2">
    <source>
        <dbReference type="Pfam" id="PF01321"/>
    </source>
</evidence>
<dbReference type="Gene3D" id="3.90.230.10">
    <property type="entry name" value="Creatinase/methionine aminopeptidase superfamily"/>
    <property type="match status" value="1"/>
</dbReference>
<dbReference type="InterPro" id="IPR000994">
    <property type="entry name" value="Pept_M24"/>
</dbReference>
<geneLocation type="plasmid" evidence="3 6">
    <name>pJCM12687</name>
</geneLocation>
<organism evidence="4 5">
    <name type="scientific">Mycobacterium branderi</name>
    <dbReference type="NCBI Taxonomy" id="43348"/>
    <lineage>
        <taxon>Bacteria</taxon>
        <taxon>Bacillati</taxon>
        <taxon>Actinomycetota</taxon>
        <taxon>Actinomycetes</taxon>
        <taxon>Mycobacteriales</taxon>
        <taxon>Mycobacteriaceae</taxon>
        <taxon>Mycobacterium</taxon>
    </lineage>
</organism>
<evidence type="ECO:0000313" key="5">
    <source>
        <dbReference type="Proteomes" id="UP000192441"/>
    </source>
</evidence>
<feature type="domain" description="Peptidase M24" evidence="1">
    <location>
        <begin position="175"/>
        <end position="395"/>
    </location>
</feature>
<dbReference type="Proteomes" id="UP000192441">
    <property type="component" value="Unassembled WGS sequence"/>
</dbReference>
<evidence type="ECO:0000313" key="4">
    <source>
        <dbReference type="EMBL" id="ORA33143.1"/>
    </source>
</evidence>
<dbReference type="InterPro" id="IPR036005">
    <property type="entry name" value="Creatinase/aminopeptidase-like"/>
</dbReference>
<dbReference type="AlphaFoldDB" id="A0A7I7WEP5"/>
<dbReference type="PANTHER" id="PTHR46112">
    <property type="entry name" value="AMINOPEPTIDASE"/>
    <property type="match status" value="1"/>
</dbReference>
<dbReference type="EMBL" id="AP022607">
    <property type="protein sequence ID" value="BBZ15382.1"/>
    <property type="molecule type" value="Genomic_DNA"/>
</dbReference>
<gene>
    <name evidence="4" type="ORF">BST20_23060</name>
    <name evidence="3" type="ORF">MBRA_55770</name>
</gene>
<sequence>MTAFMQAQGSTIDIPDAPDMGRMRRETGARLRAAMADHQVDALILLANSAVTYATGTSWPLGDAGLSHIERPVAVVLADDEWPHLFLPFREGAAYESGLPADHLHGPVYPEFDEGVENFARVIADLIPSGASVGVDEFTGAMRRADQRLFGPGRTIDAAQVIGAAQVIKTRDELACIRTACRITDDAMSDVQAALAPGVRQIDLSAGFVRRAFELGATASMLEPIWQVMPQRKADGVWTTHGDLALPLLTTERELAVGDVLWTDVSITYRGYCSDFGRTWVVGRDPTPRQQDQFRKWQEIMTAVLDVMRPGVTAAELGRAATKANGGDRPWLPHFYLGHGIGVYAAETPMIGTDLGDEFDENFVFEPGMVLVLEPVVWEDGTGGYRSEEIIVITEEGWMRLTDYPYDPYGN</sequence>
<name>A0A7I7WEP5_9MYCO</name>
<dbReference type="PANTHER" id="PTHR46112:SF2">
    <property type="entry name" value="XAA-PRO AMINOPEPTIDASE P-RELATED"/>
    <property type="match status" value="1"/>
</dbReference>
<dbReference type="EMBL" id="MVHM01000020">
    <property type="protein sequence ID" value="ORA33143.1"/>
    <property type="molecule type" value="Genomic_DNA"/>
</dbReference>